<dbReference type="CDD" id="cd01109">
    <property type="entry name" value="HTH_YyaN"/>
    <property type="match status" value="1"/>
</dbReference>
<evidence type="ECO:0000313" key="5">
    <source>
        <dbReference type="Proteomes" id="UP001059617"/>
    </source>
</evidence>
<reference evidence="4" key="1">
    <citation type="submission" date="2021-04" db="EMBL/GenBank/DDBJ databases">
        <authorList>
            <person name="Hartkoorn R.C."/>
            <person name="Beaudoing E."/>
            <person name="Hot D."/>
        </authorList>
    </citation>
    <scope>NUCLEOTIDE SEQUENCE</scope>
    <source>
        <strain evidence="4">NRRL B-16292</strain>
    </source>
</reference>
<gene>
    <name evidence="4" type="ORF">Dfulv_20260</name>
</gene>
<sequence length="129" mass="14949">MRYTPREAVEKTGFSIDTLRYYERIGLLDDINRNAGGQRVFTDDDLAWLFILRCLRDTGMPIARMQRYAELARGGDATFAERAELLEQHNQDIELKIAALREEQSRIQHKIEWYRQELAAMPSASTAKA</sequence>
<keyword evidence="5" id="KW-1185">Reference proteome</keyword>
<dbReference type="PANTHER" id="PTHR30204">
    <property type="entry name" value="REDOX-CYCLING DRUG-SENSING TRANSCRIPTIONAL ACTIVATOR SOXR"/>
    <property type="match status" value="1"/>
</dbReference>
<dbReference type="InterPro" id="IPR009061">
    <property type="entry name" value="DNA-bd_dom_put_sf"/>
</dbReference>
<dbReference type="SMART" id="SM00422">
    <property type="entry name" value="HTH_MERR"/>
    <property type="match status" value="1"/>
</dbReference>
<name>A0ABY5W998_9ACTN</name>
<proteinExistence type="predicted"/>
<dbReference type="Proteomes" id="UP001059617">
    <property type="component" value="Chromosome"/>
</dbReference>
<dbReference type="SUPFAM" id="SSF46955">
    <property type="entry name" value="Putative DNA-binding domain"/>
    <property type="match status" value="1"/>
</dbReference>
<reference evidence="4" key="2">
    <citation type="submission" date="2022-09" db="EMBL/GenBank/DDBJ databases">
        <title>Biosynthetic gene clusters of Dactylosporangioum fulvum.</title>
        <authorList>
            <person name="Caradec T."/>
        </authorList>
    </citation>
    <scope>NUCLEOTIDE SEQUENCE</scope>
    <source>
        <strain evidence="4">NRRL B-16292</strain>
    </source>
</reference>
<evidence type="ECO:0000256" key="2">
    <source>
        <dbReference type="SAM" id="Coils"/>
    </source>
</evidence>
<dbReference type="Gene3D" id="1.10.1660.10">
    <property type="match status" value="1"/>
</dbReference>
<dbReference type="RefSeq" id="WP_259865620.1">
    <property type="nucleotide sequence ID" value="NZ_BAAAST010000027.1"/>
</dbReference>
<accession>A0ABY5W998</accession>
<dbReference type="EMBL" id="CP073720">
    <property type="protein sequence ID" value="UWP86447.1"/>
    <property type="molecule type" value="Genomic_DNA"/>
</dbReference>
<organism evidence="4 5">
    <name type="scientific">Dactylosporangium fulvum</name>
    <dbReference type="NCBI Taxonomy" id="53359"/>
    <lineage>
        <taxon>Bacteria</taxon>
        <taxon>Bacillati</taxon>
        <taxon>Actinomycetota</taxon>
        <taxon>Actinomycetes</taxon>
        <taxon>Micromonosporales</taxon>
        <taxon>Micromonosporaceae</taxon>
        <taxon>Dactylosporangium</taxon>
    </lineage>
</organism>
<dbReference type="PROSITE" id="PS50937">
    <property type="entry name" value="HTH_MERR_2"/>
    <property type="match status" value="1"/>
</dbReference>
<keyword evidence="2" id="KW-0175">Coiled coil</keyword>
<dbReference type="InterPro" id="IPR000551">
    <property type="entry name" value="MerR-type_HTH_dom"/>
</dbReference>
<protein>
    <submittedName>
        <fullName evidence="4">MerR family transcriptional regulator</fullName>
    </submittedName>
</protein>
<evidence type="ECO:0000259" key="3">
    <source>
        <dbReference type="PROSITE" id="PS50937"/>
    </source>
</evidence>
<feature type="domain" description="HTH merR-type" evidence="3">
    <location>
        <begin position="1"/>
        <end position="71"/>
    </location>
</feature>
<evidence type="ECO:0000256" key="1">
    <source>
        <dbReference type="ARBA" id="ARBA00023125"/>
    </source>
</evidence>
<feature type="coiled-coil region" evidence="2">
    <location>
        <begin position="83"/>
        <end position="117"/>
    </location>
</feature>
<dbReference type="PANTHER" id="PTHR30204:SF98">
    <property type="entry name" value="HTH-TYPE TRANSCRIPTIONAL REGULATOR ADHR"/>
    <property type="match status" value="1"/>
</dbReference>
<dbReference type="InterPro" id="IPR047057">
    <property type="entry name" value="MerR_fam"/>
</dbReference>
<keyword evidence="1" id="KW-0238">DNA-binding</keyword>
<evidence type="ECO:0000313" key="4">
    <source>
        <dbReference type="EMBL" id="UWP86447.1"/>
    </source>
</evidence>
<dbReference type="Pfam" id="PF13411">
    <property type="entry name" value="MerR_1"/>
    <property type="match status" value="1"/>
</dbReference>